<gene>
    <name evidence="2" type="ORF">F2P81_008466</name>
</gene>
<proteinExistence type="predicted"/>
<evidence type="ECO:0000313" key="2">
    <source>
        <dbReference type="EMBL" id="KAF0040231.1"/>
    </source>
</evidence>
<feature type="region of interest" description="Disordered" evidence="1">
    <location>
        <begin position="49"/>
        <end position="68"/>
    </location>
</feature>
<reference evidence="2 3" key="1">
    <citation type="submission" date="2019-06" db="EMBL/GenBank/DDBJ databases">
        <title>Draft genomes of female and male turbot (Scophthalmus maximus).</title>
        <authorList>
            <person name="Xu H."/>
            <person name="Xu X.-W."/>
            <person name="Shao C."/>
            <person name="Chen S."/>
        </authorList>
    </citation>
    <scope>NUCLEOTIDE SEQUENCE [LARGE SCALE GENOMIC DNA]</scope>
    <source>
        <strain evidence="2">Ysfricsl-2016a</strain>
        <tissue evidence="2">Blood</tissue>
    </source>
</reference>
<organism evidence="2 3">
    <name type="scientific">Scophthalmus maximus</name>
    <name type="common">Turbot</name>
    <name type="synonym">Psetta maxima</name>
    <dbReference type="NCBI Taxonomy" id="52904"/>
    <lineage>
        <taxon>Eukaryota</taxon>
        <taxon>Metazoa</taxon>
        <taxon>Chordata</taxon>
        <taxon>Craniata</taxon>
        <taxon>Vertebrata</taxon>
        <taxon>Euteleostomi</taxon>
        <taxon>Actinopterygii</taxon>
        <taxon>Neopterygii</taxon>
        <taxon>Teleostei</taxon>
        <taxon>Neoteleostei</taxon>
        <taxon>Acanthomorphata</taxon>
        <taxon>Carangaria</taxon>
        <taxon>Pleuronectiformes</taxon>
        <taxon>Pleuronectoidei</taxon>
        <taxon>Scophthalmidae</taxon>
        <taxon>Scophthalmus</taxon>
    </lineage>
</organism>
<name>A0A6A4TBD8_SCOMX</name>
<comment type="caution">
    <text evidence="2">The sequence shown here is derived from an EMBL/GenBank/DDBJ whole genome shotgun (WGS) entry which is preliminary data.</text>
</comment>
<feature type="compositionally biased region" description="Acidic residues" evidence="1">
    <location>
        <begin position="53"/>
        <end position="68"/>
    </location>
</feature>
<protein>
    <submittedName>
        <fullName evidence="2">Uncharacterized protein</fullName>
    </submittedName>
</protein>
<sequence>MPSATVEYGTTNLSKKKSRFGLVIHGGSNVSSGIWLINERVLFDAVIPRPSAPEEDDDDDDEAACLFS</sequence>
<dbReference type="EMBL" id="VEVO01000007">
    <property type="protein sequence ID" value="KAF0040231.1"/>
    <property type="molecule type" value="Genomic_DNA"/>
</dbReference>
<accession>A0A6A4TBD8</accession>
<dbReference type="AlphaFoldDB" id="A0A6A4TBD8"/>
<evidence type="ECO:0000313" key="3">
    <source>
        <dbReference type="Proteomes" id="UP000438429"/>
    </source>
</evidence>
<evidence type="ECO:0000256" key="1">
    <source>
        <dbReference type="SAM" id="MobiDB-lite"/>
    </source>
</evidence>
<dbReference type="Proteomes" id="UP000438429">
    <property type="component" value="Unassembled WGS sequence"/>
</dbReference>